<dbReference type="PANTHER" id="PTHR13799:SF14">
    <property type="entry name" value="GTP CYCLOHYDROLASE 1 TYPE 2 HOMOLOG"/>
    <property type="match status" value="1"/>
</dbReference>
<dbReference type="GO" id="GO:0046872">
    <property type="term" value="F:metal ion binding"/>
    <property type="evidence" value="ECO:0007669"/>
    <property type="project" value="UniProtKB-KW"/>
</dbReference>
<dbReference type="FunFam" id="3.40.1390.30:FF:000001">
    <property type="entry name" value="GTP cyclohydrolase 1 type 2"/>
    <property type="match status" value="1"/>
</dbReference>
<evidence type="ECO:0000256" key="3">
    <source>
        <dbReference type="ARBA" id="ARBA00022723"/>
    </source>
</evidence>
<protein>
    <recommendedName>
        <fullName evidence="2">GTP cyclohydrolase 1 type 2 homolog</fullName>
    </recommendedName>
</protein>
<dbReference type="PANTHER" id="PTHR13799">
    <property type="entry name" value="NGG1 INTERACTING FACTOR 3"/>
    <property type="match status" value="1"/>
</dbReference>
<name>A0A0C1U5S5_9CLOT</name>
<evidence type="ECO:0000256" key="1">
    <source>
        <dbReference type="ARBA" id="ARBA00006964"/>
    </source>
</evidence>
<dbReference type="GO" id="GO:0005737">
    <property type="term" value="C:cytoplasm"/>
    <property type="evidence" value="ECO:0007669"/>
    <property type="project" value="TreeGrafter"/>
</dbReference>
<dbReference type="RefSeq" id="WP_039632148.1">
    <property type="nucleotide sequence ID" value="NZ_AYSO01000015.1"/>
</dbReference>
<feature type="binding site" evidence="4">
    <location>
        <position position="230"/>
    </location>
    <ligand>
        <name>a divalent metal cation</name>
        <dbReference type="ChEBI" id="CHEBI:60240"/>
        <label>1</label>
    </ligand>
</feature>
<dbReference type="InterPro" id="IPR002678">
    <property type="entry name" value="DUF34/NIF3"/>
</dbReference>
<comment type="similarity">
    <text evidence="1">Belongs to the GTP cyclohydrolase I type 2/NIF3 family.</text>
</comment>
<dbReference type="STRING" id="29341.RSJ17_13875"/>
<proteinExistence type="inferred from homology"/>
<evidence type="ECO:0000256" key="4">
    <source>
        <dbReference type="PIRSR" id="PIRSR602678-1"/>
    </source>
</evidence>
<organism evidence="5 6">
    <name type="scientific">Clostridium argentinense CDC 2741</name>
    <dbReference type="NCBI Taxonomy" id="1418104"/>
    <lineage>
        <taxon>Bacteria</taxon>
        <taxon>Bacillati</taxon>
        <taxon>Bacillota</taxon>
        <taxon>Clostridia</taxon>
        <taxon>Eubacteriales</taxon>
        <taxon>Clostridiaceae</taxon>
        <taxon>Clostridium</taxon>
    </lineage>
</organism>
<dbReference type="NCBIfam" id="TIGR00486">
    <property type="entry name" value="YbgI_SA1388"/>
    <property type="match status" value="1"/>
</dbReference>
<feature type="binding site" evidence="4">
    <location>
        <position position="66"/>
    </location>
    <ligand>
        <name>a divalent metal cation</name>
        <dbReference type="ChEBI" id="CHEBI:60240"/>
        <label>1</label>
    </ligand>
</feature>
<dbReference type="InterPro" id="IPR036069">
    <property type="entry name" value="DUF34/NIF3_sf"/>
</dbReference>
<evidence type="ECO:0000313" key="6">
    <source>
        <dbReference type="Proteomes" id="UP000031366"/>
    </source>
</evidence>
<dbReference type="SUPFAM" id="SSF102705">
    <property type="entry name" value="NIF3 (NGG1p interacting factor 3)-like"/>
    <property type="match status" value="1"/>
</dbReference>
<keyword evidence="3 4" id="KW-0479">Metal-binding</keyword>
<dbReference type="Pfam" id="PF01784">
    <property type="entry name" value="DUF34_NIF3"/>
    <property type="match status" value="1"/>
</dbReference>
<reference evidence="5 6" key="1">
    <citation type="journal article" date="2015" name="Infect. Genet. Evol.">
        <title>Genomic sequences of six botulinum neurotoxin-producing strains representing three clostridial species illustrate the mobility and diversity of botulinum neurotoxin genes.</title>
        <authorList>
            <person name="Smith T.J."/>
            <person name="Hill K.K."/>
            <person name="Xie G."/>
            <person name="Foley B.T."/>
            <person name="Williamson C.H."/>
            <person name="Foster J.T."/>
            <person name="Johnson S.L."/>
            <person name="Chertkov O."/>
            <person name="Teshima H."/>
            <person name="Gibbons H.S."/>
            <person name="Johnsky L.A."/>
            <person name="Karavis M.A."/>
            <person name="Smith L.A."/>
        </authorList>
    </citation>
    <scope>NUCLEOTIDE SEQUENCE [LARGE SCALE GENOMIC DNA]</scope>
    <source>
        <strain evidence="5 6">CDC 2741</strain>
    </source>
</reference>
<evidence type="ECO:0000313" key="5">
    <source>
        <dbReference type="EMBL" id="KIE47103.1"/>
    </source>
</evidence>
<dbReference type="Gene3D" id="3.40.1390.30">
    <property type="entry name" value="NIF3 (NGG1p interacting factor 3)-like"/>
    <property type="match status" value="2"/>
</dbReference>
<dbReference type="EMBL" id="AYSO01000015">
    <property type="protein sequence ID" value="KIE47103.1"/>
    <property type="molecule type" value="Genomic_DNA"/>
</dbReference>
<gene>
    <name evidence="5" type="ORF">U732_1265</name>
</gene>
<keyword evidence="6" id="KW-1185">Reference proteome</keyword>
<feature type="binding site" evidence="4">
    <location>
        <position position="105"/>
    </location>
    <ligand>
        <name>a divalent metal cation</name>
        <dbReference type="ChEBI" id="CHEBI:60240"/>
        <label>1</label>
    </ligand>
</feature>
<comment type="caution">
    <text evidence="5">The sequence shown here is derived from an EMBL/GenBank/DDBJ whole genome shotgun (WGS) entry which is preliminary data.</text>
</comment>
<sequence>MSLKVKDIIRIMEGYAPSKLKVDYDNVGLMVGDSNAEVTSILVALDATLEVIEEAIEKNCNFILTHHPILFLKPKTITMDNLLGKKIIKLVKNDINVYSSHTNLDSVENGINDIATKMLGYNEFTIIENTLVPEYNNGKNGIGRLIKLETPVKLKDLCEKVKSSFNTPFIRYVGEENKEVSTIAVVNGSGEDFFAISKAKGADCIITGDTTYHYVSDIKEEDVAIIDAGHFATEWPPMISFGKIFEKLLRESNFNNKVYISEKMQDPYKFI</sequence>
<accession>A0A0C1U5S5</accession>
<dbReference type="Proteomes" id="UP000031366">
    <property type="component" value="Unassembled WGS sequence"/>
</dbReference>
<dbReference type="OrthoDB" id="9792792at2"/>
<evidence type="ECO:0000256" key="2">
    <source>
        <dbReference type="ARBA" id="ARBA00022112"/>
    </source>
</evidence>
<feature type="binding site" evidence="4">
    <location>
        <position position="234"/>
    </location>
    <ligand>
        <name>a divalent metal cation</name>
        <dbReference type="ChEBI" id="CHEBI:60240"/>
        <label>1</label>
    </ligand>
</feature>
<feature type="binding site" evidence="4">
    <location>
        <position position="67"/>
    </location>
    <ligand>
        <name>a divalent metal cation</name>
        <dbReference type="ChEBI" id="CHEBI:60240"/>
        <label>1</label>
    </ligand>
</feature>
<dbReference type="AlphaFoldDB" id="A0A0C1U5S5"/>